<dbReference type="HOGENOM" id="CLU_1716679_0_0_1"/>
<dbReference type="eggNOG" id="KOG3152">
    <property type="taxonomic scope" value="Eukaryota"/>
</dbReference>
<protein>
    <submittedName>
        <fullName evidence="3">Uncharacterized protein</fullName>
    </submittedName>
</protein>
<dbReference type="PANTHER" id="PTHR12311:SF7">
    <property type="entry name" value="ACTIVATOR OF BASAL TRANSCRIPTION 1"/>
    <property type="match status" value="1"/>
</dbReference>
<evidence type="ECO:0000313" key="3">
    <source>
        <dbReference type="EnsemblProtists" id="EOD09654"/>
    </source>
</evidence>
<keyword evidence="4" id="KW-1185">Reference proteome</keyword>
<organism evidence="3 4">
    <name type="scientific">Emiliania huxleyi (strain CCMP1516)</name>
    <dbReference type="NCBI Taxonomy" id="280463"/>
    <lineage>
        <taxon>Eukaryota</taxon>
        <taxon>Haptista</taxon>
        <taxon>Haptophyta</taxon>
        <taxon>Prymnesiophyceae</taxon>
        <taxon>Isochrysidales</taxon>
        <taxon>Noelaerhabdaceae</taxon>
        <taxon>Emiliania</taxon>
    </lineage>
</organism>
<feature type="region of interest" description="Disordered" evidence="2">
    <location>
        <begin position="1"/>
        <end position="25"/>
    </location>
</feature>
<sequence>MVAPSTQAAAAPTAPTPPKKKKSNAKLKRLSGEALAAYNARIQNCGVCYLARALRKLLSGYGTEVLRIYLKQEDPAARARRISGGGNRKRSFSEGWFADKRRALKLANTLNNTLVGGGHRSFHAHDLWNIKYLHKFKWDSLTDAQARDVASVA</sequence>
<dbReference type="GO" id="GO:0000472">
    <property type="term" value="P:endonucleolytic cleavage to generate mature 5'-end of SSU-rRNA from (SSU-rRNA, 5.8S rRNA, LSU-rRNA)"/>
    <property type="evidence" value="ECO:0007669"/>
    <property type="project" value="TreeGrafter"/>
</dbReference>
<dbReference type="RefSeq" id="XP_005762083.1">
    <property type="nucleotide sequence ID" value="XM_005762026.1"/>
</dbReference>
<evidence type="ECO:0000256" key="2">
    <source>
        <dbReference type="SAM" id="MobiDB-lite"/>
    </source>
</evidence>
<name>A0A0D3IEG9_EMIH1</name>
<dbReference type="PaxDb" id="2903-EOD09654"/>
<dbReference type="GeneID" id="17255745"/>
<reference evidence="4" key="1">
    <citation type="journal article" date="2013" name="Nature">
        <title>Pan genome of the phytoplankton Emiliania underpins its global distribution.</title>
        <authorList>
            <person name="Read B.A."/>
            <person name="Kegel J."/>
            <person name="Klute M.J."/>
            <person name="Kuo A."/>
            <person name="Lefebvre S.C."/>
            <person name="Maumus F."/>
            <person name="Mayer C."/>
            <person name="Miller J."/>
            <person name="Monier A."/>
            <person name="Salamov A."/>
            <person name="Young J."/>
            <person name="Aguilar M."/>
            <person name="Claverie J.M."/>
            <person name="Frickenhaus S."/>
            <person name="Gonzalez K."/>
            <person name="Herman E.K."/>
            <person name="Lin Y.C."/>
            <person name="Napier J."/>
            <person name="Ogata H."/>
            <person name="Sarno A.F."/>
            <person name="Shmutz J."/>
            <person name="Schroeder D."/>
            <person name="de Vargas C."/>
            <person name="Verret F."/>
            <person name="von Dassow P."/>
            <person name="Valentin K."/>
            <person name="Van de Peer Y."/>
            <person name="Wheeler G."/>
            <person name="Dacks J.B."/>
            <person name="Delwiche C.F."/>
            <person name="Dyhrman S.T."/>
            <person name="Glockner G."/>
            <person name="John U."/>
            <person name="Richards T."/>
            <person name="Worden A.Z."/>
            <person name="Zhang X."/>
            <person name="Grigoriev I.V."/>
            <person name="Allen A.E."/>
            <person name="Bidle K."/>
            <person name="Borodovsky M."/>
            <person name="Bowler C."/>
            <person name="Brownlee C."/>
            <person name="Cock J.M."/>
            <person name="Elias M."/>
            <person name="Gladyshev V.N."/>
            <person name="Groth M."/>
            <person name="Guda C."/>
            <person name="Hadaegh A."/>
            <person name="Iglesias-Rodriguez M.D."/>
            <person name="Jenkins J."/>
            <person name="Jones B.M."/>
            <person name="Lawson T."/>
            <person name="Leese F."/>
            <person name="Lindquist E."/>
            <person name="Lobanov A."/>
            <person name="Lomsadze A."/>
            <person name="Malik S.B."/>
            <person name="Marsh M.E."/>
            <person name="Mackinder L."/>
            <person name="Mock T."/>
            <person name="Mueller-Roeber B."/>
            <person name="Pagarete A."/>
            <person name="Parker M."/>
            <person name="Probert I."/>
            <person name="Quesneville H."/>
            <person name="Raines C."/>
            <person name="Rensing S.A."/>
            <person name="Riano-Pachon D.M."/>
            <person name="Richier S."/>
            <person name="Rokitta S."/>
            <person name="Shiraiwa Y."/>
            <person name="Soanes D.M."/>
            <person name="van der Giezen M."/>
            <person name="Wahlund T.M."/>
            <person name="Williams B."/>
            <person name="Wilson W."/>
            <person name="Wolfe G."/>
            <person name="Wurch L.L."/>
        </authorList>
    </citation>
    <scope>NUCLEOTIDE SEQUENCE</scope>
</reference>
<dbReference type="EnsemblProtists" id="EOD09654">
    <property type="protein sequence ID" value="EOD09654"/>
    <property type="gene ID" value="EMIHUDRAFT_198240"/>
</dbReference>
<dbReference type="Proteomes" id="UP000013827">
    <property type="component" value="Unassembled WGS sequence"/>
</dbReference>
<dbReference type="InterPro" id="IPR034353">
    <property type="entry name" value="ABT1/ESF2_RRM"/>
</dbReference>
<dbReference type="CDD" id="cd12263">
    <property type="entry name" value="RRM_ABT1_like"/>
    <property type="match status" value="1"/>
</dbReference>
<dbReference type="GO" id="GO:0005730">
    <property type="term" value="C:nucleolus"/>
    <property type="evidence" value="ECO:0007669"/>
    <property type="project" value="TreeGrafter"/>
</dbReference>
<dbReference type="AlphaFoldDB" id="A0A0D3IEG9"/>
<accession>A0A0D3IEG9</accession>
<evidence type="ECO:0000313" key="4">
    <source>
        <dbReference type="Proteomes" id="UP000013827"/>
    </source>
</evidence>
<dbReference type="GO" id="GO:0000447">
    <property type="term" value="P:endonucleolytic cleavage in ITS1 to separate SSU-rRNA from 5.8S rRNA and LSU-rRNA from tricistronic rRNA transcript (SSU-rRNA, 5.8S rRNA, LSU-rRNA)"/>
    <property type="evidence" value="ECO:0007669"/>
    <property type="project" value="TreeGrafter"/>
</dbReference>
<dbReference type="GO" id="GO:0034462">
    <property type="term" value="P:small-subunit processome assembly"/>
    <property type="evidence" value="ECO:0007669"/>
    <property type="project" value="TreeGrafter"/>
</dbReference>
<dbReference type="PANTHER" id="PTHR12311">
    <property type="entry name" value="ACTIVATOR OF BASAL TRANSCRIPTION 1"/>
    <property type="match status" value="1"/>
</dbReference>
<reference evidence="3" key="2">
    <citation type="submission" date="2024-10" db="UniProtKB">
        <authorList>
            <consortium name="EnsemblProtists"/>
        </authorList>
    </citation>
    <scope>IDENTIFICATION</scope>
</reference>
<dbReference type="GO" id="GO:0003723">
    <property type="term" value="F:RNA binding"/>
    <property type="evidence" value="ECO:0007669"/>
    <property type="project" value="UniProtKB-KW"/>
</dbReference>
<dbReference type="KEGG" id="ehx:EMIHUDRAFT_198240"/>
<proteinExistence type="predicted"/>
<evidence type="ECO:0000256" key="1">
    <source>
        <dbReference type="ARBA" id="ARBA00022884"/>
    </source>
</evidence>
<dbReference type="GO" id="GO:0000480">
    <property type="term" value="P:endonucleolytic cleavage in 5'-ETS of tricistronic rRNA transcript (SSU-rRNA, 5.8S rRNA, LSU-rRNA)"/>
    <property type="evidence" value="ECO:0007669"/>
    <property type="project" value="TreeGrafter"/>
</dbReference>
<feature type="compositionally biased region" description="Low complexity" evidence="2">
    <location>
        <begin position="1"/>
        <end position="13"/>
    </location>
</feature>
<dbReference type="STRING" id="2903.R1DLR1"/>
<dbReference type="InterPro" id="IPR039119">
    <property type="entry name" value="ABT1/Esf2"/>
</dbReference>
<keyword evidence="1" id="KW-0694">RNA-binding</keyword>